<dbReference type="GO" id="GO:0004725">
    <property type="term" value="F:protein tyrosine phosphatase activity"/>
    <property type="evidence" value="ECO:0007669"/>
    <property type="project" value="UniProtKB-EC"/>
</dbReference>
<dbReference type="EMBL" id="JAAZWO010000004">
    <property type="protein sequence ID" value="MBC2397108.1"/>
    <property type="molecule type" value="Genomic_DNA"/>
</dbReference>
<name>A0A923E665_CLOTT</name>
<reference evidence="6 7" key="1">
    <citation type="submission" date="2020-04" db="EMBL/GenBank/DDBJ databases">
        <title>Genomic insights into acetone-butanol-ethanol (ABE) fermentation by sequencing solventogenic clostridia strains.</title>
        <authorList>
            <person name="Brown S."/>
        </authorList>
    </citation>
    <scope>NUCLEOTIDE SEQUENCE [LARGE SCALE GENOMIC DNA]</scope>
    <source>
        <strain evidence="6 7">DJ011</strain>
    </source>
</reference>
<keyword evidence="3" id="KW-0378">Hydrolase</keyword>
<dbReference type="RefSeq" id="WP_173680481.1">
    <property type="nucleotide sequence ID" value="NZ_JAAZWO010000004.1"/>
</dbReference>
<dbReference type="Proteomes" id="UP000563151">
    <property type="component" value="Unassembled WGS sequence"/>
</dbReference>
<dbReference type="InterPro" id="IPR016667">
    <property type="entry name" value="Caps_polysacc_synth_CpsB/CapC"/>
</dbReference>
<dbReference type="EC" id="3.1.3.48" evidence="2"/>
<dbReference type="AlphaFoldDB" id="A0A923E665"/>
<comment type="catalytic activity">
    <reaction evidence="5">
        <text>O-phospho-L-tyrosyl-[protein] + H2O = L-tyrosyl-[protein] + phosphate</text>
        <dbReference type="Rhea" id="RHEA:10684"/>
        <dbReference type="Rhea" id="RHEA-COMP:10136"/>
        <dbReference type="Rhea" id="RHEA-COMP:20101"/>
        <dbReference type="ChEBI" id="CHEBI:15377"/>
        <dbReference type="ChEBI" id="CHEBI:43474"/>
        <dbReference type="ChEBI" id="CHEBI:46858"/>
        <dbReference type="ChEBI" id="CHEBI:61978"/>
        <dbReference type="EC" id="3.1.3.48"/>
    </reaction>
</comment>
<dbReference type="GO" id="GO:0030145">
    <property type="term" value="F:manganese ion binding"/>
    <property type="evidence" value="ECO:0007669"/>
    <property type="project" value="InterPro"/>
</dbReference>
<evidence type="ECO:0000256" key="4">
    <source>
        <dbReference type="ARBA" id="ARBA00022912"/>
    </source>
</evidence>
<comment type="caution">
    <text evidence="6">The sequence shown here is derived from an EMBL/GenBank/DDBJ whole genome shotgun (WGS) entry which is preliminary data.</text>
</comment>
<dbReference type="Pfam" id="PF19567">
    <property type="entry name" value="CpsB_CapC"/>
    <property type="match status" value="1"/>
</dbReference>
<dbReference type="InterPro" id="IPR016195">
    <property type="entry name" value="Pol/histidinol_Pase-like"/>
</dbReference>
<evidence type="ECO:0000256" key="3">
    <source>
        <dbReference type="ARBA" id="ARBA00022801"/>
    </source>
</evidence>
<evidence type="ECO:0000256" key="1">
    <source>
        <dbReference type="ARBA" id="ARBA00005750"/>
    </source>
</evidence>
<evidence type="ECO:0000313" key="6">
    <source>
        <dbReference type="EMBL" id="MBC2397108.1"/>
    </source>
</evidence>
<protein>
    <recommendedName>
        <fullName evidence="2">protein-tyrosine-phosphatase</fullName>
        <ecNumber evidence="2">3.1.3.48</ecNumber>
    </recommendedName>
</protein>
<keyword evidence="4" id="KW-0904">Protein phosphatase</keyword>
<gene>
    <name evidence="6" type="ORF">HGG79_04830</name>
</gene>
<dbReference type="PIRSF" id="PIRSF016557">
    <property type="entry name" value="Caps_synth_CpsB"/>
    <property type="match status" value="1"/>
</dbReference>
<dbReference type="PANTHER" id="PTHR39181:SF1">
    <property type="entry name" value="TYROSINE-PROTEIN PHOSPHATASE YWQE"/>
    <property type="match status" value="1"/>
</dbReference>
<evidence type="ECO:0000256" key="2">
    <source>
        <dbReference type="ARBA" id="ARBA00013064"/>
    </source>
</evidence>
<dbReference type="SUPFAM" id="SSF89550">
    <property type="entry name" value="PHP domain-like"/>
    <property type="match status" value="1"/>
</dbReference>
<organism evidence="6 7">
    <name type="scientific">Clostridium tetanomorphum</name>
    <dbReference type="NCBI Taxonomy" id="1553"/>
    <lineage>
        <taxon>Bacteria</taxon>
        <taxon>Bacillati</taxon>
        <taxon>Bacillota</taxon>
        <taxon>Clostridia</taxon>
        <taxon>Eubacteriales</taxon>
        <taxon>Clostridiaceae</taxon>
        <taxon>Clostridium</taxon>
    </lineage>
</organism>
<evidence type="ECO:0000313" key="7">
    <source>
        <dbReference type="Proteomes" id="UP000563151"/>
    </source>
</evidence>
<sequence>MLDIHSHILPQIDDGAKSLEISLEMLKMAKKDNVENIIATPHYYRGYYETEYDKVLTVIDKINSEALNMGIDIKVLPGQEIFLDKHTAKLYREGIVKGLNNSKYVLVETAMMDMPKDVLEYIYELKLQGAIPILAHPERYKYIIEKPALINEFGKEGCLFQINTGSIRGIFGAKVQNTAKLLIKHGICNFIASDAHSTGNRCPGLNSSLELVKDINKDVYNSFDINCNLLLKNQDINYEFEEIKEKKSIFSFFRKK</sequence>
<keyword evidence="7" id="KW-1185">Reference proteome</keyword>
<dbReference type="Gene3D" id="3.20.20.140">
    <property type="entry name" value="Metal-dependent hydrolases"/>
    <property type="match status" value="1"/>
</dbReference>
<comment type="similarity">
    <text evidence="1">Belongs to the metallo-dependent hydrolases superfamily. CpsB/CapC family.</text>
</comment>
<proteinExistence type="inferred from homology"/>
<evidence type="ECO:0000256" key="5">
    <source>
        <dbReference type="ARBA" id="ARBA00051722"/>
    </source>
</evidence>
<accession>A0A923E665</accession>
<dbReference type="PANTHER" id="PTHR39181">
    <property type="entry name" value="TYROSINE-PROTEIN PHOSPHATASE YWQE"/>
    <property type="match status" value="1"/>
</dbReference>